<reference evidence="2 3" key="1">
    <citation type="submission" date="2020-04" db="EMBL/GenBank/DDBJ databases">
        <authorList>
            <person name="Zhang R."/>
            <person name="Schippers A."/>
        </authorList>
    </citation>
    <scope>NUCLEOTIDE SEQUENCE [LARGE SCALE GENOMIC DNA]</scope>
    <source>
        <strain evidence="2 3">DSM 109850</strain>
    </source>
</reference>
<dbReference type="EMBL" id="JABBVZ010000155">
    <property type="protein sequence ID" value="NMP24813.1"/>
    <property type="molecule type" value="Genomic_DNA"/>
</dbReference>
<dbReference type="InterPro" id="IPR014284">
    <property type="entry name" value="RNA_pol_sigma-70_dom"/>
</dbReference>
<feature type="domain" description="RNA polymerase sigma-70 region 2" evidence="1">
    <location>
        <begin position="15"/>
        <end position="81"/>
    </location>
</feature>
<evidence type="ECO:0000259" key="1">
    <source>
        <dbReference type="Pfam" id="PF04542"/>
    </source>
</evidence>
<dbReference type="InterPro" id="IPR007627">
    <property type="entry name" value="RNA_pol_sigma70_r2"/>
</dbReference>
<organism evidence="2 3">
    <name type="scientific">Sulfobacillus harzensis</name>
    <dbReference type="NCBI Taxonomy" id="2729629"/>
    <lineage>
        <taxon>Bacteria</taxon>
        <taxon>Bacillati</taxon>
        <taxon>Bacillota</taxon>
        <taxon>Clostridia</taxon>
        <taxon>Eubacteriales</taxon>
        <taxon>Clostridiales Family XVII. Incertae Sedis</taxon>
        <taxon>Sulfobacillus</taxon>
    </lineage>
</organism>
<dbReference type="Pfam" id="PF04542">
    <property type="entry name" value="Sigma70_r2"/>
    <property type="match status" value="1"/>
</dbReference>
<dbReference type="Gene3D" id="1.10.1740.10">
    <property type="match status" value="1"/>
</dbReference>
<dbReference type="GO" id="GO:0006352">
    <property type="term" value="P:DNA-templated transcription initiation"/>
    <property type="evidence" value="ECO:0007669"/>
    <property type="project" value="InterPro"/>
</dbReference>
<evidence type="ECO:0000313" key="3">
    <source>
        <dbReference type="Proteomes" id="UP000533476"/>
    </source>
</evidence>
<dbReference type="InterPro" id="IPR013325">
    <property type="entry name" value="RNA_pol_sigma_r2"/>
</dbReference>
<accession>A0A7Y0Q401</accession>
<gene>
    <name evidence="2" type="ORF">HIJ39_21120</name>
</gene>
<dbReference type="NCBIfam" id="TIGR02937">
    <property type="entry name" value="sigma70-ECF"/>
    <property type="match status" value="1"/>
</dbReference>
<evidence type="ECO:0000313" key="2">
    <source>
        <dbReference type="EMBL" id="NMP24813.1"/>
    </source>
</evidence>
<dbReference type="SUPFAM" id="SSF88946">
    <property type="entry name" value="Sigma2 domain of RNA polymerase sigma factors"/>
    <property type="match status" value="1"/>
</dbReference>
<dbReference type="AlphaFoldDB" id="A0A7Y0Q401"/>
<protein>
    <submittedName>
        <fullName evidence="2">Sigma-70 family RNA polymerase sigma factor</fullName>
    </submittedName>
</protein>
<proteinExistence type="predicted"/>
<keyword evidence="3" id="KW-1185">Reference proteome</keyword>
<name>A0A7Y0Q401_9FIRM</name>
<dbReference type="GO" id="GO:0003700">
    <property type="term" value="F:DNA-binding transcription factor activity"/>
    <property type="evidence" value="ECO:0007669"/>
    <property type="project" value="InterPro"/>
</dbReference>
<dbReference type="Proteomes" id="UP000533476">
    <property type="component" value="Unassembled WGS sequence"/>
</dbReference>
<sequence>MTPQHDRWNEDEAIRQHARLVPWVYHRIAPHLHPDLAPEDYLQEGYIGLLLAWRSWEPGRAAFSSYATPCIANAMRMASRHCRRHGVPTVSWETPEGEDRTLGETLPDPLNAERFGLAEWRAMDWDAAARRLLSPAQYRVWQAKLADPEAGQEALAARVQLTQPTVQRHLANARRLFRTHWGDPARDWEPRPVGVPV</sequence>
<comment type="caution">
    <text evidence="2">The sequence shown here is derived from an EMBL/GenBank/DDBJ whole genome shotgun (WGS) entry which is preliminary data.</text>
</comment>
<dbReference type="RefSeq" id="WP_169103019.1">
    <property type="nucleotide sequence ID" value="NZ_JABBVZ010000155.1"/>
</dbReference>